<evidence type="ECO:0000256" key="1">
    <source>
        <dbReference type="ARBA" id="ARBA00022679"/>
    </source>
</evidence>
<evidence type="ECO:0000313" key="3">
    <source>
        <dbReference type="EMBL" id="OHX13334.1"/>
    </source>
</evidence>
<dbReference type="Proteomes" id="UP000180088">
    <property type="component" value="Unassembled WGS sequence"/>
</dbReference>
<dbReference type="InterPro" id="IPR029063">
    <property type="entry name" value="SAM-dependent_MTases_sf"/>
</dbReference>
<dbReference type="CDD" id="cd02440">
    <property type="entry name" value="AdoMet_MTases"/>
    <property type="match status" value="1"/>
</dbReference>
<dbReference type="Gene3D" id="3.40.50.150">
    <property type="entry name" value="Vaccinia Virus protein VP39"/>
    <property type="match status" value="1"/>
</dbReference>
<name>A0A1S1X1C6_9NEIS</name>
<dbReference type="Pfam" id="PF13649">
    <property type="entry name" value="Methyltransf_25"/>
    <property type="match status" value="1"/>
</dbReference>
<proteinExistence type="predicted"/>
<dbReference type="InterPro" id="IPR041698">
    <property type="entry name" value="Methyltransf_25"/>
</dbReference>
<comment type="caution">
    <text evidence="3">The sequence shown here is derived from an EMBL/GenBank/DDBJ whole genome shotgun (WGS) entry which is preliminary data.</text>
</comment>
<reference evidence="3 4" key="1">
    <citation type="submission" date="2016-09" db="EMBL/GenBank/DDBJ databases">
        <title>Chromobacterium muskegensis sp. nov., an insecticidal bacterium isolated from Sphagnum bogs.</title>
        <authorList>
            <person name="Sparks M.E."/>
            <person name="Blackburn M.B."/>
            <person name="Gundersen-Rindal D.E."/>
            <person name="Mitchell A."/>
            <person name="Farrar R."/>
            <person name="Kuhar D."/>
        </authorList>
    </citation>
    <scope>NUCLEOTIDE SEQUENCE [LARGE SCALE GENOMIC DNA]</scope>
    <source>
        <strain evidence="3 4">37-2</strain>
    </source>
</reference>
<accession>A0A1S1X1C6</accession>
<dbReference type="STRING" id="1903179.BI347_07300"/>
<sequence>MEQGLYGERTLAEVYDLFNGWGEDNDYYLGLLPRQGRVLDLGCGTGLLAVEMARSAELTALDPAAAMLAIARRRPGADRVRWLEADARRFRLDGQFELICCTGHAFQVFLSAEDRRALWRSIKRHLAPDGVFAFETGNPLARAWLQWGRQAPRRASHPHHGAVELGHSLLSAQGGLIDYRSHFRFLDEERELSVDARLRFCDLPTLRAELELAGLRVAALHGDWQAGEWRADSREIILQLGHAQDGLPALG</sequence>
<organism evidence="3 4">
    <name type="scientific">Chromobacterium sphagni</name>
    <dbReference type="NCBI Taxonomy" id="1903179"/>
    <lineage>
        <taxon>Bacteria</taxon>
        <taxon>Pseudomonadati</taxon>
        <taxon>Pseudomonadota</taxon>
        <taxon>Betaproteobacteria</taxon>
        <taxon>Neisseriales</taxon>
        <taxon>Chromobacteriaceae</taxon>
        <taxon>Chromobacterium</taxon>
    </lineage>
</organism>
<evidence type="ECO:0000313" key="4">
    <source>
        <dbReference type="Proteomes" id="UP000180088"/>
    </source>
</evidence>
<gene>
    <name evidence="3" type="ORF">BI347_07300</name>
</gene>
<dbReference type="EMBL" id="MKCS01000001">
    <property type="protein sequence ID" value="OHX13334.1"/>
    <property type="molecule type" value="Genomic_DNA"/>
</dbReference>
<dbReference type="AlphaFoldDB" id="A0A1S1X1C6"/>
<dbReference type="SUPFAM" id="SSF53335">
    <property type="entry name" value="S-adenosyl-L-methionine-dependent methyltransferases"/>
    <property type="match status" value="1"/>
</dbReference>
<dbReference type="RefSeq" id="WP_071115601.1">
    <property type="nucleotide sequence ID" value="NZ_MKCS01000001.1"/>
</dbReference>
<dbReference type="PANTHER" id="PTHR43861">
    <property type="entry name" value="TRANS-ACONITATE 2-METHYLTRANSFERASE-RELATED"/>
    <property type="match status" value="1"/>
</dbReference>
<protein>
    <recommendedName>
        <fullName evidence="2">Methyltransferase domain-containing protein</fullName>
    </recommendedName>
</protein>
<keyword evidence="1" id="KW-0808">Transferase</keyword>
<dbReference type="OrthoDB" id="9811589at2"/>
<feature type="domain" description="Methyltransferase" evidence="2">
    <location>
        <begin position="38"/>
        <end position="130"/>
    </location>
</feature>
<evidence type="ECO:0000259" key="2">
    <source>
        <dbReference type="Pfam" id="PF13649"/>
    </source>
</evidence>
<dbReference type="GO" id="GO:0016740">
    <property type="term" value="F:transferase activity"/>
    <property type="evidence" value="ECO:0007669"/>
    <property type="project" value="UniProtKB-KW"/>
</dbReference>